<proteinExistence type="predicted"/>
<gene>
    <name evidence="2" type="ORF">O159_20740</name>
</gene>
<dbReference type="EMBL" id="CP006734">
    <property type="protein sequence ID" value="AGW42057.1"/>
    <property type="molecule type" value="Genomic_DNA"/>
</dbReference>
<evidence type="ECO:0000256" key="1">
    <source>
        <dbReference type="SAM" id="MobiDB-lite"/>
    </source>
</evidence>
<feature type="compositionally biased region" description="Basic and acidic residues" evidence="1">
    <location>
        <begin position="23"/>
        <end position="34"/>
    </location>
</feature>
<evidence type="ECO:0000313" key="3">
    <source>
        <dbReference type="Proteomes" id="UP000016743"/>
    </source>
</evidence>
<dbReference type="HOGENOM" id="CLU_926859_0_0_11"/>
<protein>
    <submittedName>
        <fullName evidence="2">Uncharacterized protein</fullName>
    </submittedName>
</protein>
<feature type="compositionally biased region" description="Polar residues" evidence="1">
    <location>
        <begin position="1"/>
        <end position="13"/>
    </location>
</feature>
<reference evidence="2 3" key="1">
    <citation type="journal article" date="2013" name="Genome Announc.">
        <title>Complete Genome Sequence of Leifsonia xyli subsp. cynodontis Strain DSM46306, a Gram-Positive Bacterial Pathogen of Grasses.</title>
        <authorList>
            <person name="Monteiro-Vitorello C.B."/>
            <person name="Zerillo M.M."/>
            <person name="Van Sluys M.A."/>
            <person name="Camargo L.E."/>
            <person name="Kitajima J.P."/>
        </authorList>
    </citation>
    <scope>NUCLEOTIDE SEQUENCE [LARGE SCALE GENOMIC DNA]</scope>
    <source>
        <strain evidence="2 3">DSM 46306</strain>
    </source>
</reference>
<dbReference type="STRING" id="1389489.O159_20740"/>
<keyword evidence="3" id="KW-1185">Reference proteome</keyword>
<dbReference type="KEGG" id="lxy:O159_20740"/>
<dbReference type="AlphaFoldDB" id="U3PBE0"/>
<sequence length="300" mass="31370">MSPAEATSGSVNVTWGDGSVIGRRGESAPRREGEVAALRPRRDRVAGGAGLVLALVGEQRAVVDVADAVEPALRDGLAVLVHDAHAVVDSQPVSVFDAEGVQPETAGAGDMAGRDEQLIRLDGGAVVQLETEPAAVAALDRGGRRVQVQGRAEFAQGGGHRLAGERFVPAEEAAAGDEVDLGTESGVRGRHLRADHPATEDRERRRNPLCARRVAAGPRPGVAQPGDVRQQCGRARAYRAACFAVSTLTAPSSSVTVTSRGAVIVARPRTRSMPALVSQSTWPSSFQALVMTSRRFSTVV</sequence>
<feature type="region of interest" description="Disordered" evidence="1">
    <location>
        <begin position="1"/>
        <end position="35"/>
    </location>
</feature>
<accession>U3PBE0</accession>
<dbReference type="Proteomes" id="UP000016743">
    <property type="component" value="Chromosome"/>
</dbReference>
<organism evidence="2 3">
    <name type="scientific">Leifsonia xyli subsp. cynodontis DSM 46306</name>
    <dbReference type="NCBI Taxonomy" id="1389489"/>
    <lineage>
        <taxon>Bacteria</taxon>
        <taxon>Bacillati</taxon>
        <taxon>Actinomycetota</taxon>
        <taxon>Actinomycetes</taxon>
        <taxon>Micrococcales</taxon>
        <taxon>Microbacteriaceae</taxon>
        <taxon>Leifsonia</taxon>
    </lineage>
</organism>
<evidence type="ECO:0000313" key="2">
    <source>
        <dbReference type="EMBL" id="AGW42057.1"/>
    </source>
</evidence>
<name>U3PBE0_LEIXC</name>